<dbReference type="Proteomes" id="UP000290932">
    <property type="component" value="Unassembled WGS sequence"/>
</dbReference>
<dbReference type="GO" id="GO:0046914">
    <property type="term" value="F:transition metal ion binding"/>
    <property type="evidence" value="ECO:0007669"/>
    <property type="project" value="InterPro"/>
</dbReference>
<comment type="pathway">
    <text evidence="1">One-carbon metabolism; methanogenesis from CO(2); 5,10-methenyl-5,6,7,8-tetrahydromethanopterin from CO(2): step 1/3.</text>
</comment>
<evidence type="ECO:0000256" key="1">
    <source>
        <dbReference type="ARBA" id="ARBA00004830"/>
    </source>
</evidence>
<keyword evidence="5" id="KW-1185">Reference proteome</keyword>
<reference evidence="4 5" key="1">
    <citation type="journal article" date="2015" name="Int. J. Syst. Evol. Microbiol.">
        <title>Methanoculleus taiwanensis sp. nov., a methanogen isolated from deep marine sediment at the deformation front area near Taiwan.</title>
        <authorList>
            <person name="Weng C.Y."/>
            <person name="Chen S.C."/>
            <person name="Lai M.C."/>
            <person name="Wu S.Y."/>
            <person name="Lin S."/>
            <person name="Yang T.F."/>
            <person name="Chen P.C."/>
        </authorList>
    </citation>
    <scope>NUCLEOTIDE SEQUENCE [LARGE SCALE GENOMIC DNA]</scope>
    <source>
        <strain evidence="4 5">CYW4</strain>
    </source>
</reference>
<dbReference type="GO" id="GO:0019386">
    <property type="term" value="P:methanogenesis, from carbon dioxide"/>
    <property type="evidence" value="ECO:0007669"/>
    <property type="project" value="UniProtKB-UniPathway"/>
</dbReference>
<organism evidence="4 5">
    <name type="scientific">Methanoculleus taiwanensis</name>
    <dbReference type="NCBI Taxonomy" id="1550565"/>
    <lineage>
        <taxon>Archaea</taxon>
        <taxon>Methanobacteriati</taxon>
        <taxon>Methanobacteriota</taxon>
        <taxon>Stenosarchaea group</taxon>
        <taxon>Methanomicrobia</taxon>
        <taxon>Methanomicrobiales</taxon>
        <taxon>Methanomicrobiaceae</taxon>
        <taxon>Methanoculleus</taxon>
    </lineage>
</organism>
<dbReference type="PANTHER" id="PTHR39673:SF5">
    <property type="entry name" value="TUNGSTEN-CONTAINING FORMYLMETHANOFURAN DEHYDROGENASE 2 SUBUNIT C"/>
    <property type="match status" value="1"/>
</dbReference>
<gene>
    <name evidence="4" type="ORF">ABH15_11260</name>
</gene>
<dbReference type="InterPro" id="IPR036485">
    <property type="entry name" value="Glu_synth_asu_C_sf"/>
</dbReference>
<dbReference type="SUPFAM" id="SSF69336">
    <property type="entry name" value="Alpha subunit of glutamate synthase, C-terminal domain"/>
    <property type="match status" value="1"/>
</dbReference>
<sequence>MMRVTLAVKPRKKPLLPIEAECIVPKTFLSGEAVYVWRGNKELPLDEVFSVTIEGTADRTEDVEIFISGDTSRIKRIGEYLDAGRIVIEGDIGMHCGNFMSGGTIEIGGDADGWLGREMRGGTIICRGNAADYCAAGYRGGRKGMTGGKVEVFGNTGDFLAEHLAGGTVIVHGDAGDMAGIEMHSGSLTIEGSCSRPCGNMAGGTCVVHGTAHEMLPTFRKIGPTTLEGMPFTSFTGDIANRGKGNLIVRDYTYMD</sequence>
<dbReference type="Gene3D" id="2.160.20.60">
    <property type="entry name" value="Glutamate synthase, alpha subunit, C-terminal domain"/>
    <property type="match status" value="2"/>
</dbReference>
<evidence type="ECO:0000313" key="5">
    <source>
        <dbReference type="Proteomes" id="UP000290932"/>
    </source>
</evidence>
<dbReference type="GO" id="GO:0018493">
    <property type="term" value="F:formylmethanofuran dehydrogenase activity"/>
    <property type="evidence" value="ECO:0007669"/>
    <property type="project" value="UniProtKB-EC"/>
</dbReference>
<dbReference type="EMBL" id="LHQS01000003">
    <property type="protein sequence ID" value="RXE55335.1"/>
    <property type="molecule type" value="Genomic_DNA"/>
</dbReference>
<dbReference type="NCBIfam" id="TIGR03122">
    <property type="entry name" value="one_C_dehyd_C"/>
    <property type="match status" value="1"/>
</dbReference>
<comment type="catalytic activity">
    <reaction evidence="3">
        <text>N-formylmethanofuran + 2 oxidized [2Fe-2S]-[ferredoxin] + H2O = methanofuran + 2 reduced [2Fe-2S]-[ferredoxin] + CO2 + H(+)</text>
        <dbReference type="Rhea" id="RHEA:19841"/>
        <dbReference type="Rhea" id="RHEA-COMP:10000"/>
        <dbReference type="Rhea" id="RHEA-COMP:10001"/>
        <dbReference type="ChEBI" id="CHEBI:15377"/>
        <dbReference type="ChEBI" id="CHEBI:15378"/>
        <dbReference type="ChEBI" id="CHEBI:16526"/>
        <dbReference type="ChEBI" id="CHEBI:33737"/>
        <dbReference type="ChEBI" id="CHEBI:33738"/>
        <dbReference type="ChEBI" id="CHEBI:57727"/>
        <dbReference type="ChEBI" id="CHEBI:58151"/>
        <dbReference type="EC" id="1.2.7.12"/>
    </reaction>
</comment>
<evidence type="ECO:0000256" key="2">
    <source>
        <dbReference type="ARBA" id="ARBA00012692"/>
    </source>
</evidence>
<proteinExistence type="predicted"/>
<protein>
    <recommendedName>
        <fullName evidence="2">formylmethanofuran dehydrogenase</fullName>
        <ecNumber evidence="2">1.2.7.12</ecNumber>
    </recommendedName>
</protein>
<dbReference type="UniPathway" id="UPA00640">
    <property type="reaction ID" value="UER00692"/>
</dbReference>
<dbReference type="InterPro" id="IPR017550">
    <property type="entry name" value="Formylmethanofuran_DH_suC"/>
</dbReference>
<dbReference type="RefSeq" id="WP_338323536.1">
    <property type="nucleotide sequence ID" value="NZ_LHQS01000003.1"/>
</dbReference>
<dbReference type="EC" id="1.2.7.12" evidence="2"/>
<dbReference type="PANTHER" id="PTHR39673">
    <property type="entry name" value="TUNGSTEN FORMYLMETHANOFURAN DEHYDROGENASE, SUBUNIT C (FWDC)"/>
    <property type="match status" value="1"/>
</dbReference>
<name>A0A498GZ09_9EURY</name>
<evidence type="ECO:0000313" key="4">
    <source>
        <dbReference type="EMBL" id="RXE55335.1"/>
    </source>
</evidence>
<evidence type="ECO:0000256" key="3">
    <source>
        <dbReference type="ARBA" id="ARBA00048228"/>
    </source>
</evidence>
<comment type="caution">
    <text evidence="4">The sequence shown here is derived from an EMBL/GenBank/DDBJ whole genome shotgun (WGS) entry which is preliminary data.</text>
</comment>
<accession>A0A498GZ09</accession>
<dbReference type="AlphaFoldDB" id="A0A498GZ09"/>